<name>A0ABW3T7A3_9CAUL</name>
<evidence type="ECO:0000256" key="1">
    <source>
        <dbReference type="SAM" id="SignalP"/>
    </source>
</evidence>
<accession>A0ABW3T7A3</accession>
<dbReference type="RefSeq" id="WP_377354852.1">
    <property type="nucleotide sequence ID" value="NZ_JBHTLQ010000095.1"/>
</dbReference>
<comment type="caution">
    <text evidence="2">The sequence shown here is derived from an EMBL/GenBank/DDBJ whole genome shotgun (WGS) entry which is preliminary data.</text>
</comment>
<keyword evidence="1" id="KW-0732">Signal</keyword>
<reference evidence="3" key="1">
    <citation type="journal article" date="2019" name="Int. J. Syst. Evol. Microbiol.">
        <title>The Global Catalogue of Microorganisms (GCM) 10K type strain sequencing project: providing services to taxonomists for standard genome sequencing and annotation.</title>
        <authorList>
            <consortium name="The Broad Institute Genomics Platform"/>
            <consortium name="The Broad Institute Genome Sequencing Center for Infectious Disease"/>
            <person name="Wu L."/>
            <person name="Ma J."/>
        </authorList>
    </citation>
    <scope>NUCLEOTIDE SEQUENCE [LARGE SCALE GENOMIC DNA]</scope>
    <source>
        <strain evidence="3">CCUG 55074</strain>
    </source>
</reference>
<dbReference type="EMBL" id="JBHTLQ010000095">
    <property type="protein sequence ID" value="MFD1192945.1"/>
    <property type="molecule type" value="Genomic_DNA"/>
</dbReference>
<keyword evidence="3" id="KW-1185">Reference proteome</keyword>
<evidence type="ECO:0000313" key="2">
    <source>
        <dbReference type="EMBL" id="MFD1192945.1"/>
    </source>
</evidence>
<sequence length="163" mass="17157">MSARAQIGAVAAALSLTAGAALGQDAPPAPPKTLDQAGVQAWINANLAHDGWPLIEVDRLGVTFGGPDGIKSLPDGTLQAQIRREYFGPDNLGPMNTRSSLQTWNVDCKGPRLRITAMQIFQLNNLGGLSDARDDASAPWNPPRAGMNAQIVSKMCAMQAAKP</sequence>
<feature type="chain" id="PRO_5045143345" evidence="1">
    <location>
        <begin position="21"/>
        <end position="163"/>
    </location>
</feature>
<protein>
    <submittedName>
        <fullName evidence="2">Uncharacterized protein</fullName>
    </submittedName>
</protein>
<feature type="signal peptide" evidence="1">
    <location>
        <begin position="1"/>
        <end position="20"/>
    </location>
</feature>
<proteinExistence type="predicted"/>
<gene>
    <name evidence="2" type="ORF">ACFQ27_20320</name>
</gene>
<dbReference type="Proteomes" id="UP001597216">
    <property type="component" value="Unassembled WGS sequence"/>
</dbReference>
<organism evidence="2 3">
    <name type="scientific">Phenylobacterium conjunctum</name>
    <dbReference type="NCBI Taxonomy" id="1298959"/>
    <lineage>
        <taxon>Bacteria</taxon>
        <taxon>Pseudomonadati</taxon>
        <taxon>Pseudomonadota</taxon>
        <taxon>Alphaproteobacteria</taxon>
        <taxon>Caulobacterales</taxon>
        <taxon>Caulobacteraceae</taxon>
        <taxon>Phenylobacterium</taxon>
    </lineage>
</organism>
<evidence type="ECO:0000313" key="3">
    <source>
        <dbReference type="Proteomes" id="UP001597216"/>
    </source>
</evidence>